<dbReference type="Gene3D" id="3.40.50.2300">
    <property type="match status" value="2"/>
</dbReference>
<sequence>MKLKRTVVAAIALAMLAAGCAGRSTSDQEAEPHAAEPGNFGDLSSICHEGATTSAPTRGVTATEIKVGVFSDIGFTKQSEFVDAAEVFTSWCNAAGGINGRKIVAEVRDTNLMEVRQRMLDACREDFVLVGGGAALDGLGVKDRLSCLLPEFPAQVSQAQNLQSDLQITALAGTYAHYEPYFGFRSWLLREAYPESAGAVGIITGDSPVTKVLSDKAAEAIRAAGGTVTYSDLYPATGVSDWTPYAQAIKNKGVKGLVFYGDYRQLAKLEDVLTSIDYKLDWVDPTNNSYNSQFLEAAAQSIQKQNNVIDLSGAVPIEAVEASPAMKQMHDIYTKYAPDAELTLNSVRAFSAWLLFAKAATSCGDQLTRRCVVEAAGKESGWSGGGLHTARDLSDKDAAPQCFNVVQATPSGWKQADFKPDQGLFRCNIALYRYIGNYGSPTTLADVGKSLNDVE</sequence>
<dbReference type="Pfam" id="PF13458">
    <property type="entry name" value="Peripla_BP_6"/>
    <property type="match status" value="1"/>
</dbReference>
<evidence type="ECO:0000256" key="3">
    <source>
        <dbReference type="SAM" id="SignalP"/>
    </source>
</evidence>
<evidence type="ECO:0000256" key="2">
    <source>
        <dbReference type="ARBA" id="ARBA00022729"/>
    </source>
</evidence>
<name>A0ABV3FY61_9NOCA</name>
<feature type="chain" id="PRO_5046122011" evidence="3">
    <location>
        <begin position="21"/>
        <end position="455"/>
    </location>
</feature>
<reference evidence="5 6" key="1">
    <citation type="submission" date="2024-06" db="EMBL/GenBank/DDBJ databases">
        <title>The Natural Products Discovery Center: Release of the First 8490 Sequenced Strains for Exploring Actinobacteria Biosynthetic Diversity.</title>
        <authorList>
            <person name="Kalkreuter E."/>
            <person name="Kautsar S.A."/>
            <person name="Yang D."/>
            <person name="Bader C.D."/>
            <person name="Teijaro C.N."/>
            <person name="Fluegel L."/>
            <person name="Davis C.M."/>
            <person name="Simpson J.R."/>
            <person name="Lauterbach L."/>
            <person name="Steele A.D."/>
            <person name="Gui C."/>
            <person name="Meng S."/>
            <person name="Li G."/>
            <person name="Viehrig K."/>
            <person name="Ye F."/>
            <person name="Su P."/>
            <person name="Kiefer A.F."/>
            <person name="Nichols A."/>
            <person name="Cepeda A.J."/>
            <person name="Yan W."/>
            <person name="Fan B."/>
            <person name="Jiang Y."/>
            <person name="Adhikari A."/>
            <person name="Zheng C.-J."/>
            <person name="Schuster L."/>
            <person name="Cowan T.M."/>
            <person name="Smanski M.J."/>
            <person name="Chevrette M.G."/>
            <person name="De Carvalho L.P.S."/>
            <person name="Shen B."/>
        </authorList>
    </citation>
    <scope>NUCLEOTIDE SEQUENCE [LARGE SCALE GENOMIC DNA]</scope>
    <source>
        <strain evidence="5 6">NPDC050403</strain>
    </source>
</reference>
<dbReference type="EMBL" id="JBFAKC010000010">
    <property type="protein sequence ID" value="MEV0710369.1"/>
    <property type="molecule type" value="Genomic_DNA"/>
</dbReference>
<comment type="caution">
    <text evidence="5">The sequence shown here is derived from an EMBL/GenBank/DDBJ whole genome shotgun (WGS) entry which is preliminary data.</text>
</comment>
<organism evidence="5 6">
    <name type="scientific">Nocardia aurea</name>
    <dbReference type="NCBI Taxonomy" id="2144174"/>
    <lineage>
        <taxon>Bacteria</taxon>
        <taxon>Bacillati</taxon>
        <taxon>Actinomycetota</taxon>
        <taxon>Actinomycetes</taxon>
        <taxon>Mycobacteriales</taxon>
        <taxon>Nocardiaceae</taxon>
        <taxon>Nocardia</taxon>
    </lineage>
</organism>
<comment type="similarity">
    <text evidence="1">Belongs to the leucine-binding protein family.</text>
</comment>
<dbReference type="SUPFAM" id="SSF53822">
    <property type="entry name" value="Periplasmic binding protein-like I"/>
    <property type="match status" value="1"/>
</dbReference>
<dbReference type="PANTHER" id="PTHR47235">
    <property type="entry name" value="BLR6548 PROTEIN"/>
    <property type="match status" value="1"/>
</dbReference>
<feature type="signal peptide" evidence="3">
    <location>
        <begin position="1"/>
        <end position="20"/>
    </location>
</feature>
<dbReference type="InterPro" id="IPR028081">
    <property type="entry name" value="Leu-bd"/>
</dbReference>
<evidence type="ECO:0000313" key="6">
    <source>
        <dbReference type="Proteomes" id="UP001551695"/>
    </source>
</evidence>
<evidence type="ECO:0000313" key="5">
    <source>
        <dbReference type="EMBL" id="MEV0710369.1"/>
    </source>
</evidence>
<dbReference type="PROSITE" id="PS51257">
    <property type="entry name" value="PROKAR_LIPOPROTEIN"/>
    <property type="match status" value="1"/>
</dbReference>
<proteinExistence type="inferred from homology"/>
<accession>A0ABV3FY61</accession>
<evidence type="ECO:0000259" key="4">
    <source>
        <dbReference type="Pfam" id="PF13458"/>
    </source>
</evidence>
<evidence type="ECO:0000256" key="1">
    <source>
        <dbReference type="ARBA" id="ARBA00010062"/>
    </source>
</evidence>
<dbReference type="PANTHER" id="PTHR47235:SF1">
    <property type="entry name" value="BLR6548 PROTEIN"/>
    <property type="match status" value="1"/>
</dbReference>
<keyword evidence="2 3" id="KW-0732">Signal</keyword>
<protein>
    <submittedName>
        <fullName evidence="5">ABC transporter substrate-binding protein</fullName>
    </submittedName>
</protein>
<dbReference type="Proteomes" id="UP001551695">
    <property type="component" value="Unassembled WGS sequence"/>
</dbReference>
<gene>
    <name evidence="5" type="ORF">AB0I48_22635</name>
</gene>
<feature type="domain" description="Leucine-binding protein" evidence="4">
    <location>
        <begin position="199"/>
        <end position="409"/>
    </location>
</feature>
<dbReference type="InterPro" id="IPR028082">
    <property type="entry name" value="Peripla_BP_I"/>
</dbReference>
<keyword evidence="6" id="KW-1185">Reference proteome</keyword>
<dbReference type="RefSeq" id="WP_357786223.1">
    <property type="nucleotide sequence ID" value="NZ_JBFAKC010000010.1"/>
</dbReference>